<dbReference type="Pfam" id="PF11923">
    <property type="entry name" value="NFACT-C"/>
    <property type="match status" value="1"/>
</dbReference>
<reference evidence="11 12" key="1">
    <citation type="submission" date="2020-04" db="EMBL/GenBank/DDBJ databases">
        <authorList>
            <person name="Alioto T."/>
            <person name="Alioto T."/>
            <person name="Gomez Garrido J."/>
        </authorList>
    </citation>
    <scope>NUCLEOTIDE SEQUENCE [LARGE SCALE GENOMIC DNA]</scope>
</reference>
<comment type="caution">
    <text evidence="11">The sequence shown here is derived from an EMBL/GenBank/DDBJ whole genome shotgun (WGS) entry which is preliminary data.</text>
</comment>
<evidence type="ECO:0000256" key="6">
    <source>
        <dbReference type="ARBA" id="ARBA00023242"/>
    </source>
</evidence>
<dbReference type="Gene3D" id="2.30.310.10">
    <property type="entry name" value="ibrinogen binding protein from staphylococcus aureus domain"/>
    <property type="match status" value="1"/>
</dbReference>
<dbReference type="Proteomes" id="UP000494165">
    <property type="component" value="Unassembled WGS sequence"/>
</dbReference>
<keyword evidence="6" id="KW-0539">Nucleus</keyword>
<feature type="compositionally biased region" description="Low complexity" evidence="8">
    <location>
        <begin position="764"/>
        <end position="774"/>
    </location>
</feature>
<name>A0A8S1D1L2_9INSE</name>
<dbReference type="GO" id="GO:0072344">
    <property type="term" value="P:rescue of stalled ribosome"/>
    <property type="evidence" value="ECO:0007669"/>
    <property type="project" value="TreeGrafter"/>
</dbReference>
<dbReference type="InterPro" id="IPR021846">
    <property type="entry name" value="NFACT-C"/>
</dbReference>
<dbReference type="GO" id="GO:0005634">
    <property type="term" value="C:nucleus"/>
    <property type="evidence" value="ECO:0007669"/>
    <property type="project" value="UniProtKB-SubCell"/>
</dbReference>
<evidence type="ECO:0000256" key="8">
    <source>
        <dbReference type="SAM" id="MobiDB-lite"/>
    </source>
</evidence>
<evidence type="ECO:0000259" key="10">
    <source>
        <dbReference type="Pfam" id="PF11923"/>
    </source>
</evidence>
<evidence type="ECO:0000313" key="11">
    <source>
        <dbReference type="EMBL" id="CAB3374860.1"/>
    </source>
</evidence>
<evidence type="ECO:0000256" key="2">
    <source>
        <dbReference type="ARBA" id="ARBA00004496"/>
    </source>
</evidence>
<feature type="compositionally biased region" description="Acidic residues" evidence="8">
    <location>
        <begin position="658"/>
        <end position="674"/>
    </location>
</feature>
<dbReference type="Pfam" id="PF05833">
    <property type="entry name" value="NFACT_N"/>
    <property type="match status" value="1"/>
</dbReference>
<dbReference type="PANTHER" id="PTHR15239">
    <property type="entry name" value="NUCLEAR EXPORT MEDIATOR FACTOR NEMF"/>
    <property type="match status" value="1"/>
</dbReference>
<keyword evidence="4" id="KW-0963">Cytoplasm</keyword>
<dbReference type="AlphaFoldDB" id="A0A8S1D1L2"/>
<gene>
    <name evidence="11" type="ORF">CLODIP_2_CD00797</name>
</gene>
<comment type="subcellular location">
    <subcellularLocation>
        <location evidence="2">Cytoplasm</location>
    </subcellularLocation>
    <subcellularLocation>
        <location evidence="1">Nucleus</location>
    </subcellularLocation>
</comment>
<feature type="compositionally biased region" description="Acidic residues" evidence="8">
    <location>
        <begin position="686"/>
        <end position="699"/>
    </location>
</feature>
<feature type="domain" description="NFACT protein C-terminal" evidence="10">
    <location>
        <begin position="868"/>
        <end position="957"/>
    </location>
</feature>
<dbReference type="EMBL" id="CADEPI010000104">
    <property type="protein sequence ID" value="CAB3374860.1"/>
    <property type="molecule type" value="Genomic_DNA"/>
</dbReference>
<dbReference type="GO" id="GO:1990116">
    <property type="term" value="P:ribosome-associated ubiquitin-dependent protein catabolic process"/>
    <property type="evidence" value="ECO:0007669"/>
    <property type="project" value="TreeGrafter"/>
</dbReference>
<feature type="compositionally biased region" description="Basic residues" evidence="8">
    <location>
        <begin position="775"/>
        <end position="786"/>
    </location>
</feature>
<evidence type="ECO:0000259" key="9">
    <source>
        <dbReference type="Pfam" id="PF05670"/>
    </source>
</evidence>
<dbReference type="InterPro" id="IPR051608">
    <property type="entry name" value="RQC_Subunit_NEMF"/>
</dbReference>
<protein>
    <recommendedName>
        <fullName evidence="13">NFACT RNA-binding domain-containing protein</fullName>
    </recommendedName>
</protein>
<evidence type="ECO:0000256" key="5">
    <source>
        <dbReference type="ARBA" id="ARBA00023054"/>
    </source>
</evidence>
<evidence type="ECO:0000256" key="1">
    <source>
        <dbReference type="ARBA" id="ARBA00004123"/>
    </source>
</evidence>
<keyword evidence="12" id="KW-1185">Reference proteome</keyword>
<evidence type="ECO:0008006" key="13">
    <source>
        <dbReference type="Google" id="ProtNLM"/>
    </source>
</evidence>
<sequence length="967" mass="109258">MKTEDSLARLIVTFVCSVTELQKIVGLRLQQVYDIDHRTYLLKLQEKDDKAVLLIESGNRIHTTAFEWPKNQAPSSFSMKMRKHLKNKRLESLTQLGIDRAIDLQFGSGPAAYHLILELYDRGNIILTDCDLVILNVLRPHTEGEQIRFAVKEKYPQDRARTRQGAPDEEKLKELFANAKPGDPLKKFLVPNTDYGPALIEHVLLGVDFAPNVKFGKGFSLENDLGKLYSALCEADQILSSASTTPSKGYIIQKKESKVQEEGEILTNEEFHSMLFRQHEGKPYKEFEAFDAAVDDFFSSLEGQKIDLKALQQEREAVKKLDNVKKDLDQRLKALSEIQESDRHKAELITRNHEMVDHAILVVRSALAKQTSWADIARLVQEAKQQNDPVALAITNLKLEVNNISMRLCDPYGMVEDDEDDAALQPVIVDIDLDMNAHSNARRYYDQRRTAARKQQKTVESQQKALKSAEKKTTQTLKDVKMAKSIQKVRKVFWFEKFFWFISSENYLVVGGRDQQQNELVVRRYLKAGDIYVHADLQGASSVVIKNPSGDPVPPKTLNEAGVMAICYSMAWEAKVTAGAWWVHSNQVSKTAPTGEYLTTGSFMVRGKRNYLPPTQLAMGFGFLFKLEDSSVARHLDERKIRTLDEDEMSEMSSVNEQEIELEGPDDEQDEAEASAEALKELAIEEERESEDSEAEEQEKNDASSTKTVEFPDTELKLPLLGESNTKTQLIDADTYVIGKTVSIPKKTIKKETEKDSKNESDAKQNQTQQQQMKRGQRGKLKKLKEKYKDQDEDERLLRMQILQGAEGSKPKKDKGGKKETEKPNSKQKQQAKKHKAGPFADTGIITEDVAPEEAIELESEAAPVTFDLETLNSLTGIPVSEDELLFAVPVVAPYSTLINYKFKVKLMPGTGKRGKAAKTALAIFLRDKTCSQREKDLLKSVKEQDLARNFPGKVRLSAPQMVKLKK</sequence>
<organism evidence="11 12">
    <name type="scientific">Cloeon dipterum</name>
    <dbReference type="NCBI Taxonomy" id="197152"/>
    <lineage>
        <taxon>Eukaryota</taxon>
        <taxon>Metazoa</taxon>
        <taxon>Ecdysozoa</taxon>
        <taxon>Arthropoda</taxon>
        <taxon>Hexapoda</taxon>
        <taxon>Insecta</taxon>
        <taxon>Pterygota</taxon>
        <taxon>Palaeoptera</taxon>
        <taxon>Ephemeroptera</taxon>
        <taxon>Pisciforma</taxon>
        <taxon>Baetidae</taxon>
        <taxon>Cloeon</taxon>
    </lineage>
</organism>
<evidence type="ECO:0000256" key="3">
    <source>
        <dbReference type="ARBA" id="ARBA00008318"/>
    </source>
</evidence>
<dbReference type="GO" id="GO:0043023">
    <property type="term" value="F:ribosomal large subunit binding"/>
    <property type="evidence" value="ECO:0007669"/>
    <property type="project" value="TreeGrafter"/>
</dbReference>
<dbReference type="GO" id="GO:0000049">
    <property type="term" value="F:tRNA binding"/>
    <property type="evidence" value="ECO:0007669"/>
    <property type="project" value="TreeGrafter"/>
</dbReference>
<feature type="compositionally biased region" description="Basic and acidic residues" evidence="8">
    <location>
        <begin position="750"/>
        <end position="763"/>
    </location>
</feature>
<keyword evidence="5 7" id="KW-0175">Coiled coil</keyword>
<dbReference type="InterPro" id="IPR008532">
    <property type="entry name" value="NFACT_RNA-bd"/>
</dbReference>
<dbReference type="FunFam" id="2.30.310.10:FF:000001">
    <property type="entry name" value="Nuclear export mediator factor Nemf"/>
    <property type="match status" value="1"/>
</dbReference>
<feature type="domain" description="NFACT RNA-binding" evidence="9">
    <location>
        <begin position="497"/>
        <end position="607"/>
    </location>
</feature>
<evidence type="ECO:0000256" key="7">
    <source>
        <dbReference type="SAM" id="Coils"/>
    </source>
</evidence>
<dbReference type="Pfam" id="PF05670">
    <property type="entry name" value="NFACT-R_1"/>
    <property type="match status" value="1"/>
</dbReference>
<dbReference type="PANTHER" id="PTHR15239:SF6">
    <property type="entry name" value="RIBOSOME QUALITY CONTROL COMPLEX SUBUNIT NEMF"/>
    <property type="match status" value="1"/>
</dbReference>
<evidence type="ECO:0000313" key="12">
    <source>
        <dbReference type="Proteomes" id="UP000494165"/>
    </source>
</evidence>
<feature type="region of interest" description="Disordered" evidence="8">
    <location>
        <begin position="643"/>
        <end position="720"/>
    </location>
</feature>
<evidence type="ECO:0000256" key="4">
    <source>
        <dbReference type="ARBA" id="ARBA00022490"/>
    </source>
</evidence>
<dbReference type="GO" id="GO:0005737">
    <property type="term" value="C:cytoplasm"/>
    <property type="evidence" value="ECO:0007669"/>
    <property type="project" value="UniProtKB-SubCell"/>
</dbReference>
<feature type="coiled-coil region" evidence="7">
    <location>
        <begin position="301"/>
        <end position="338"/>
    </location>
</feature>
<feature type="region of interest" description="Disordered" evidence="8">
    <location>
        <begin position="749"/>
        <end position="846"/>
    </location>
</feature>
<proteinExistence type="inferred from homology"/>
<dbReference type="OrthoDB" id="207084at2759"/>
<comment type="similarity">
    <text evidence="3">Belongs to the NEMF family.</text>
</comment>
<accession>A0A8S1D1L2</accession>
<dbReference type="GO" id="GO:1990112">
    <property type="term" value="C:RQC complex"/>
    <property type="evidence" value="ECO:0007669"/>
    <property type="project" value="TreeGrafter"/>
</dbReference>